<feature type="non-terminal residue" evidence="2">
    <location>
        <position position="1"/>
    </location>
</feature>
<proteinExistence type="predicted"/>
<reference evidence="3" key="1">
    <citation type="journal article" date="2019" name="Curr. Biol.">
        <title>Genome Sequence of Striga asiatica Provides Insight into the Evolution of Plant Parasitism.</title>
        <authorList>
            <person name="Yoshida S."/>
            <person name="Kim S."/>
            <person name="Wafula E.K."/>
            <person name="Tanskanen J."/>
            <person name="Kim Y.M."/>
            <person name="Honaas L."/>
            <person name="Yang Z."/>
            <person name="Spallek T."/>
            <person name="Conn C.E."/>
            <person name="Ichihashi Y."/>
            <person name="Cheong K."/>
            <person name="Cui S."/>
            <person name="Der J.P."/>
            <person name="Gundlach H."/>
            <person name="Jiao Y."/>
            <person name="Hori C."/>
            <person name="Ishida J.K."/>
            <person name="Kasahara H."/>
            <person name="Kiba T."/>
            <person name="Kim M.S."/>
            <person name="Koo N."/>
            <person name="Laohavisit A."/>
            <person name="Lee Y.H."/>
            <person name="Lumba S."/>
            <person name="McCourt P."/>
            <person name="Mortimer J.C."/>
            <person name="Mutuku J.M."/>
            <person name="Nomura T."/>
            <person name="Sasaki-Sekimoto Y."/>
            <person name="Seto Y."/>
            <person name="Wang Y."/>
            <person name="Wakatake T."/>
            <person name="Sakakibara H."/>
            <person name="Demura T."/>
            <person name="Yamaguchi S."/>
            <person name="Yoneyama K."/>
            <person name="Manabe R.I."/>
            <person name="Nelson D.C."/>
            <person name="Schulman A.H."/>
            <person name="Timko M.P."/>
            <person name="dePamphilis C.W."/>
            <person name="Choi D."/>
            <person name="Shirasu K."/>
        </authorList>
    </citation>
    <scope>NUCLEOTIDE SEQUENCE [LARGE SCALE GENOMIC DNA]</scope>
    <source>
        <strain evidence="3">cv. UVA1</strain>
    </source>
</reference>
<keyword evidence="3" id="KW-1185">Reference proteome</keyword>
<evidence type="ECO:0000313" key="2">
    <source>
        <dbReference type="EMBL" id="GER56403.1"/>
    </source>
</evidence>
<dbReference type="AlphaFoldDB" id="A0A5A7RGQ0"/>
<feature type="compositionally biased region" description="Polar residues" evidence="1">
    <location>
        <begin position="329"/>
        <end position="340"/>
    </location>
</feature>
<dbReference type="SUPFAM" id="SSF50249">
    <property type="entry name" value="Nucleic acid-binding proteins"/>
    <property type="match status" value="1"/>
</dbReference>
<dbReference type="OrthoDB" id="1740937at2759"/>
<dbReference type="EMBL" id="BKCP01012736">
    <property type="protein sequence ID" value="GER56403.1"/>
    <property type="molecule type" value="Genomic_DNA"/>
</dbReference>
<feature type="compositionally biased region" description="Basic and acidic residues" evidence="1">
    <location>
        <begin position="369"/>
        <end position="378"/>
    </location>
</feature>
<sequence length="378" mass="43267">FEYVQIIMSRPYLPIHQIIDETNNWTALIQVVERPSVQTSKNNASMLYRRYLFKDEEGIKVYAVAYIVVIDEFGELLMSYKRYYLSGAKVRPEVPLYQFPELMSKNTKSPCLHNFHATLISTPLQTYTSIQTQTTPKVKTCWIREKIKFIQDNRPLWTTTCYICRKNYNMLPNTPMKCRIFREDSHVEARCRLPIAVEDQTGTLNVVIYGAYAERLITYSGNELYEADQQGCDLTKEIAASVARHKVVCFVKQSESAYHTIVKFYTVEMMMVQSNTSTGESSGKQISTTTPSKDNNPNLFNPTLKNVLESVAMKIEQSPNKPRPKKQINFDTQQRTAETGSSTTTQSSSQSAIQPPQNPATNPSIKIRPKMDENLCTR</sequence>
<organism evidence="2 3">
    <name type="scientific">Striga asiatica</name>
    <name type="common">Asiatic witchweed</name>
    <name type="synonym">Buchnera asiatica</name>
    <dbReference type="NCBI Taxonomy" id="4170"/>
    <lineage>
        <taxon>Eukaryota</taxon>
        <taxon>Viridiplantae</taxon>
        <taxon>Streptophyta</taxon>
        <taxon>Embryophyta</taxon>
        <taxon>Tracheophyta</taxon>
        <taxon>Spermatophyta</taxon>
        <taxon>Magnoliopsida</taxon>
        <taxon>eudicotyledons</taxon>
        <taxon>Gunneridae</taxon>
        <taxon>Pentapetalae</taxon>
        <taxon>asterids</taxon>
        <taxon>lamiids</taxon>
        <taxon>Lamiales</taxon>
        <taxon>Orobanchaceae</taxon>
        <taxon>Buchnereae</taxon>
        <taxon>Striga</taxon>
    </lineage>
</organism>
<feature type="compositionally biased region" description="Low complexity" evidence="1">
    <location>
        <begin position="341"/>
        <end position="351"/>
    </location>
</feature>
<comment type="caution">
    <text evidence="2">The sequence shown here is derived from an EMBL/GenBank/DDBJ whole genome shotgun (WGS) entry which is preliminary data.</text>
</comment>
<dbReference type="Proteomes" id="UP000325081">
    <property type="component" value="Unassembled WGS sequence"/>
</dbReference>
<protein>
    <submittedName>
        <fullName evidence="2">CW-type Zinc Finger</fullName>
    </submittedName>
</protein>
<evidence type="ECO:0000313" key="3">
    <source>
        <dbReference type="Proteomes" id="UP000325081"/>
    </source>
</evidence>
<dbReference type="InterPro" id="IPR012340">
    <property type="entry name" value="NA-bd_OB-fold"/>
</dbReference>
<feature type="region of interest" description="Disordered" evidence="1">
    <location>
        <begin position="316"/>
        <end position="378"/>
    </location>
</feature>
<gene>
    <name evidence="2" type="ORF">STAS_34127</name>
</gene>
<feature type="non-terminal residue" evidence="2">
    <location>
        <position position="378"/>
    </location>
</feature>
<dbReference type="Gene3D" id="2.40.50.140">
    <property type="entry name" value="Nucleic acid-binding proteins"/>
    <property type="match status" value="2"/>
</dbReference>
<name>A0A5A7RGQ0_STRAF</name>
<accession>A0A5A7RGQ0</accession>
<feature type="region of interest" description="Disordered" evidence="1">
    <location>
        <begin position="276"/>
        <end position="302"/>
    </location>
</feature>
<feature type="compositionally biased region" description="Polar residues" evidence="1">
    <location>
        <begin position="352"/>
        <end position="364"/>
    </location>
</feature>
<evidence type="ECO:0000256" key="1">
    <source>
        <dbReference type="SAM" id="MobiDB-lite"/>
    </source>
</evidence>